<dbReference type="OrthoDB" id="513494at2"/>
<evidence type="ECO:0000313" key="1">
    <source>
        <dbReference type="EMBL" id="BAY16431.1"/>
    </source>
</evidence>
<dbReference type="AlphaFoldDB" id="A0A1Z4GFX2"/>
<evidence type="ECO:0000313" key="2">
    <source>
        <dbReference type="Proteomes" id="UP000218287"/>
    </source>
</evidence>
<reference evidence="1 2" key="1">
    <citation type="submission" date="2017-06" db="EMBL/GenBank/DDBJ databases">
        <title>Genome sequencing of cyanobaciteial culture collection at National Institute for Environmental Studies (NIES).</title>
        <authorList>
            <person name="Hirose Y."/>
            <person name="Shimura Y."/>
            <person name="Fujisawa T."/>
            <person name="Nakamura Y."/>
            <person name="Kawachi M."/>
        </authorList>
    </citation>
    <scope>NUCLEOTIDE SEQUENCE [LARGE SCALE GENOMIC DNA]</scope>
    <source>
        <strain evidence="1 2">NIES-21</strain>
    </source>
</reference>
<sequence>MNQIQDLHKQAMDFAEMAQVAKLKGDSVLALQLSKQAFEKERLAAELIVSNLAAEPTRSVLHRSAATLAIDCGEIAAAERLIAIALSGNPPQEIAEELKDLFVQINIDKYFARRGIEFDSDKL</sequence>
<gene>
    <name evidence="1" type="ORF">NIES21_22590</name>
</gene>
<dbReference type="Proteomes" id="UP000218287">
    <property type="component" value="Chromosome"/>
</dbReference>
<keyword evidence="2" id="KW-1185">Reference proteome</keyword>
<dbReference type="EMBL" id="AP018174">
    <property type="protein sequence ID" value="BAY16431.1"/>
    <property type="molecule type" value="Genomic_DNA"/>
</dbReference>
<accession>A0A1Z4GFX2</accession>
<proteinExistence type="predicted"/>
<protein>
    <submittedName>
        <fullName evidence="1">Uncharacterized protein</fullName>
    </submittedName>
</protein>
<organism evidence="1 2">
    <name type="scientific">Anabaenopsis circularis NIES-21</name>
    <dbReference type="NCBI Taxonomy" id="1085406"/>
    <lineage>
        <taxon>Bacteria</taxon>
        <taxon>Bacillati</taxon>
        <taxon>Cyanobacteriota</taxon>
        <taxon>Cyanophyceae</taxon>
        <taxon>Nostocales</taxon>
        <taxon>Nodulariaceae</taxon>
        <taxon>Anabaenopsis</taxon>
    </lineage>
</organism>
<name>A0A1Z4GFX2_9CYAN</name>